<dbReference type="AlphaFoldDB" id="A0AAE8ST22"/>
<gene>
    <name evidence="3" type="ORF">DNG_02427</name>
</gene>
<keyword evidence="2" id="KW-1133">Transmembrane helix</keyword>
<evidence type="ECO:0000256" key="1">
    <source>
        <dbReference type="SAM" id="MobiDB-lite"/>
    </source>
</evidence>
<dbReference type="SUPFAM" id="SSF103481">
    <property type="entry name" value="Multidrug resistance efflux transporter EmrE"/>
    <property type="match status" value="1"/>
</dbReference>
<feature type="transmembrane region" description="Helical" evidence="2">
    <location>
        <begin position="127"/>
        <end position="147"/>
    </location>
</feature>
<reference evidence="3" key="1">
    <citation type="submission" date="2018-03" db="EMBL/GenBank/DDBJ databases">
        <authorList>
            <person name="Guldener U."/>
        </authorList>
    </citation>
    <scope>NUCLEOTIDE SEQUENCE</scope>
</reference>
<feature type="region of interest" description="Disordered" evidence="1">
    <location>
        <begin position="1"/>
        <end position="34"/>
    </location>
</feature>
<evidence type="ECO:0000313" key="4">
    <source>
        <dbReference type="Proteomes" id="UP001187682"/>
    </source>
</evidence>
<organism evidence="3 4">
    <name type="scientific">Cephalotrichum gorgonifer</name>
    <dbReference type="NCBI Taxonomy" id="2041049"/>
    <lineage>
        <taxon>Eukaryota</taxon>
        <taxon>Fungi</taxon>
        <taxon>Dikarya</taxon>
        <taxon>Ascomycota</taxon>
        <taxon>Pezizomycotina</taxon>
        <taxon>Sordariomycetes</taxon>
        <taxon>Hypocreomycetidae</taxon>
        <taxon>Microascales</taxon>
        <taxon>Microascaceae</taxon>
        <taxon>Cephalotrichum</taxon>
    </lineage>
</organism>
<dbReference type="PANTHER" id="PTHR31965">
    <property type="entry name" value="TRANSMEMBRANE PROTEIN 42"/>
    <property type="match status" value="1"/>
</dbReference>
<feature type="compositionally biased region" description="Basic and acidic residues" evidence="1">
    <location>
        <begin position="185"/>
        <end position="206"/>
    </location>
</feature>
<keyword evidence="2" id="KW-0472">Membrane</keyword>
<comment type="caution">
    <text evidence="3">The sequence shown here is derived from an EMBL/GenBank/DDBJ whole genome shotgun (WGS) entry which is preliminary data.</text>
</comment>
<dbReference type="InterPro" id="IPR037185">
    <property type="entry name" value="EmrE-like"/>
</dbReference>
<name>A0AAE8ST22_9PEZI</name>
<protein>
    <recommendedName>
        <fullName evidence="5">EamA domain-containing protein</fullName>
    </recommendedName>
</protein>
<keyword evidence="2" id="KW-0812">Transmembrane</keyword>
<keyword evidence="4" id="KW-1185">Reference proteome</keyword>
<sequence length="206" mass="21492">MDSPDQTSLHTLPDGPLPPAPAPAPTGEAPLGLPAEKPASSARGWILLAVASGACAAFNGMFAKLTTTDLTRTIADAIGEALGLGYHPDAVEYLIRGLFFVLNLVFNGVMWSLYTSALKKGSSTTQVAIMNTSMNFMVTAVLGALVFSEALPPLWWAGAALLVAGNVILGREAASSAADEGEMEGEGREAEQEREGLLERSDDGEM</sequence>
<dbReference type="EMBL" id="ONZQ02000003">
    <property type="protein sequence ID" value="SPN99575.1"/>
    <property type="molecule type" value="Genomic_DNA"/>
</dbReference>
<evidence type="ECO:0000256" key="2">
    <source>
        <dbReference type="SAM" id="Phobius"/>
    </source>
</evidence>
<dbReference type="PANTHER" id="PTHR31965:SF1">
    <property type="entry name" value="TRANSMEMBRANE PROTEIN 42"/>
    <property type="match status" value="1"/>
</dbReference>
<dbReference type="Proteomes" id="UP001187682">
    <property type="component" value="Unassembled WGS sequence"/>
</dbReference>
<evidence type="ECO:0000313" key="3">
    <source>
        <dbReference type="EMBL" id="SPN99575.1"/>
    </source>
</evidence>
<dbReference type="Gene3D" id="1.10.3730.20">
    <property type="match status" value="1"/>
</dbReference>
<evidence type="ECO:0008006" key="5">
    <source>
        <dbReference type="Google" id="ProtNLM"/>
    </source>
</evidence>
<proteinExistence type="predicted"/>
<feature type="compositionally biased region" description="Low complexity" evidence="1">
    <location>
        <begin position="25"/>
        <end position="34"/>
    </location>
</feature>
<feature type="compositionally biased region" description="Polar residues" evidence="1">
    <location>
        <begin position="1"/>
        <end position="10"/>
    </location>
</feature>
<feature type="transmembrane region" description="Helical" evidence="2">
    <location>
        <begin position="93"/>
        <end position="115"/>
    </location>
</feature>
<feature type="region of interest" description="Disordered" evidence="1">
    <location>
        <begin position="175"/>
        <end position="206"/>
    </location>
</feature>
<dbReference type="InterPro" id="IPR039632">
    <property type="entry name" value="TMEM42"/>
</dbReference>
<accession>A0AAE8ST22</accession>
<feature type="compositionally biased region" description="Pro residues" evidence="1">
    <location>
        <begin position="15"/>
        <end position="24"/>
    </location>
</feature>
<feature type="transmembrane region" description="Helical" evidence="2">
    <location>
        <begin position="45"/>
        <end position="63"/>
    </location>
</feature>